<dbReference type="InterPro" id="IPR036388">
    <property type="entry name" value="WH-like_DNA-bd_sf"/>
</dbReference>
<accession>A0A1W6K3S2</accession>
<keyword evidence="6" id="KW-1185">Reference proteome</keyword>
<dbReference type="SUPFAM" id="SSF46785">
    <property type="entry name" value="Winged helix' DNA-binding domain"/>
    <property type="match status" value="2"/>
</dbReference>
<feature type="domain" description="HTH asnC-type" evidence="4">
    <location>
        <begin position="1"/>
        <end position="62"/>
    </location>
</feature>
<dbReference type="KEGG" id="aman:B6F84_11990"/>
<dbReference type="RefSeq" id="WP_148692457.1">
    <property type="nucleotide sequence ID" value="NZ_CP020477.1"/>
</dbReference>
<sequence length="257" mass="29831">MDDIDKEILFYLFKDGRISFRSIAELLNLTPPSVIYRLKKLEEEEILKGYAIFVNPNFYGKYYSFVAFKNIRDFEENYIFLKFKCVEWLNVYGITGNSIDEINIKINNMEETLGLPTMKYTPNQNPIQPKELDEKIIGVLKENPRYTSAEISKILGIESKIISKRLDIMKKRGYFTVLPVVDIPKSNSVLFSIFSNKVNSIKNILDSCRIMEIIDGNTGIQVCFGKSIDVVRKYINSVRNLDSEADVMIIYDYYINI</sequence>
<dbReference type="InterPro" id="IPR036390">
    <property type="entry name" value="WH_DNA-bd_sf"/>
</dbReference>
<dbReference type="SMART" id="SM00344">
    <property type="entry name" value="HTH_ASNC"/>
    <property type="match status" value="1"/>
</dbReference>
<dbReference type="InterPro" id="IPR050684">
    <property type="entry name" value="HTH-Siroheme_Decarb"/>
</dbReference>
<keyword evidence="3" id="KW-0804">Transcription</keyword>
<dbReference type="PANTHER" id="PTHR43413:SF8">
    <property type="entry name" value="HTH-TYPE TRANSCRIPTIONAL REGULATOR PTR1"/>
    <property type="match status" value="1"/>
</dbReference>
<dbReference type="Pfam" id="PF13412">
    <property type="entry name" value="HTH_24"/>
    <property type="match status" value="2"/>
</dbReference>
<dbReference type="AlphaFoldDB" id="A0A1W6K3S2"/>
<reference evidence="5 6" key="1">
    <citation type="submission" date="2017-03" db="EMBL/GenBank/DDBJ databases">
        <title>Sulfur activation and transportation mechanism of thermophilic Archaea Acidianus manzaensis YN-25.</title>
        <authorList>
            <person name="Ma Y."/>
            <person name="Yang Y."/>
            <person name="Xia J."/>
        </authorList>
    </citation>
    <scope>NUCLEOTIDE SEQUENCE [LARGE SCALE GENOMIC DNA]</scope>
    <source>
        <strain evidence="5 6">YN-25</strain>
    </source>
</reference>
<evidence type="ECO:0000256" key="3">
    <source>
        <dbReference type="ARBA" id="ARBA00023163"/>
    </source>
</evidence>
<proteinExistence type="predicted"/>
<dbReference type="Gene3D" id="1.10.10.10">
    <property type="entry name" value="Winged helix-like DNA-binding domain superfamily/Winged helix DNA-binding domain"/>
    <property type="match status" value="2"/>
</dbReference>
<dbReference type="Proteomes" id="UP000193404">
    <property type="component" value="Chromosome"/>
</dbReference>
<keyword evidence="2" id="KW-0238">DNA-binding</keyword>
<dbReference type="EMBL" id="CP020477">
    <property type="protein sequence ID" value="ARM77188.1"/>
    <property type="molecule type" value="Genomic_DNA"/>
</dbReference>
<dbReference type="CDD" id="cd00090">
    <property type="entry name" value="HTH_ARSR"/>
    <property type="match status" value="1"/>
</dbReference>
<evidence type="ECO:0000313" key="6">
    <source>
        <dbReference type="Proteomes" id="UP000193404"/>
    </source>
</evidence>
<dbReference type="PROSITE" id="PS50956">
    <property type="entry name" value="HTH_ASNC_2"/>
    <property type="match status" value="1"/>
</dbReference>
<dbReference type="PANTHER" id="PTHR43413">
    <property type="entry name" value="TRANSCRIPTIONAL REGULATOR, ASNC FAMILY"/>
    <property type="match status" value="1"/>
</dbReference>
<evidence type="ECO:0000259" key="4">
    <source>
        <dbReference type="PROSITE" id="PS50956"/>
    </source>
</evidence>
<dbReference type="InterPro" id="IPR011991">
    <property type="entry name" value="ArsR-like_HTH"/>
</dbReference>
<evidence type="ECO:0000256" key="1">
    <source>
        <dbReference type="ARBA" id="ARBA00023015"/>
    </source>
</evidence>
<protein>
    <submittedName>
        <fullName evidence="5">AsnC family transcriptional regulator</fullName>
    </submittedName>
</protein>
<dbReference type="InterPro" id="IPR000485">
    <property type="entry name" value="AsnC-type_HTH_dom"/>
</dbReference>
<evidence type="ECO:0000313" key="5">
    <source>
        <dbReference type="EMBL" id="ARM77188.1"/>
    </source>
</evidence>
<dbReference type="OrthoDB" id="6995at2157"/>
<dbReference type="InterPro" id="IPR019888">
    <property type="entry name" value="Tscrpt_reg_AsnC-like"/>
</dbReference>
<dbReference type="PRINTS" id="PR00033">
    <property type="entry name" value="HTHASNC"/>
</dbReference>
<dbReference type="GeneID" id="41591656"/>
<keyword evidence="1" id="KW-0805">Transcription regulation</keyword>
<gene>
    <name evidence="5" type="ORF">B6F84_11990</name>
</gene>
<organism evidence="5 6">
    <name type="scientific">Acidianus manzaensis</name>
    <dbReference type="NCBI Taxonomy" id="282676"/>
    <lineage>
        <taxon>Archaea</taxon>
        <taxon>Thermoproteota</taxon>
        <taxon>Thermoprotei</taxon>
        <taxon>Sulfolobales</taxon>
        <taxon>Sulfolobaceae</taxon>
        <taxon>Acidianus</taxon>
    </lineage>
</organism>
<dbReference type="GO" id="GO:0043565">
    <property type="term" value="F:sequence-specific DNA binding"/>
    <property type="evidence" value="ECO:0007669"/>
    <property type="project" value="InterPro"/>
</dbReference>
<name>A0A1W6K3S2_9CREN</name>
<evidence type="ECO:0000256" key="2">
    <source>
        <dbReference type="ARBA" id="ARBA00023125"/>
    </source>
</evidence>
<dbReference type="STRING" id="282676.B6F84_11990"/>